<evidence type="ECO:0000256" key="4">
    <source>
        <dbReference type="ARBA" id="ARBA00022692"/>
    </source>
</evidence>
<evidence type="ECO:0000256" key="5">
    <source>
        <dbReference type="ARBA" id="ARBA00022989"/>
    </source>
</evidence>
<keyword evidence="6 7" id="KW-0472">Membrane</keyword>
<feature type="transmembrane region" description="Helical" evidence="7">
    <location>
        <begin position="472"/>
        <end position="493"/>
    </location>
</feature>
<dbReference type="InterPro" id="IPR050366">
    <property type="entry name" value="BP-dependent_transpt_permease"/>
</dbReference>
<comment type="subcellular location">
    <subcellularLocation>
        <location evidence="1 7">Cell membrane</location>
        <topology evidence="1 7">Multi-pass membrane protein</topology>
    </subcellularLocation>
</comment>
<feature type="transmembrane region" description="Helical" evidence="7">
    <location>
        <begin position="326"/>
        <end position="344"/>
    </location>
</feature>
<dbReference type="EMBL" id="CP045809">
    <property type="protein sequence ID" value="QHN33593.1"/>
    <property type="molecule type" value="Genomic_DNA"/>
</dbReference>
<gene>
    <name evidence="9" type="ORF">GII31_00400</name>
</gene>
<feature type="transmembrane region" description="Helical" evidence="7">
    <location>
        <begin position="240"/>
        <end position="263"/>
    </location>
</feature>
<dbReference type="Proteomes" id="UP001059836">
    <property type="component" value="Chromosome"/>
</dbReference>
<evidence type="ECO:0000256" key="2">
    <source>
        <dbReference type="ARBA" id="ARBA00022448"/>
    </source>
</evidence>
<dbReference type="CDD" id="cd06261">
    <property type="entry name" value="TM_PBP2"/>
    <property type="match status" value="1"/>
</dbReference>
<protein>
    <submittedName>
        <fullName evidence="9">ABC transporter permease subunit</fullName>
    </submittedName>
</protein>
<dbReference type="SUPFAM" id="SSF161098">
    <property type="entry name" value="MetI-like"/>
    <property type="match status" value="1"/>
</dbReference>
<feature type="transmembrane region" description="Helical" evidence="7">
    <location>
        <begin position="386"/>
        <end position="407"/>
    </location>
</feature>
<feature type="transmembrane region" description="Helical" evidence="7">
    <location>
        <begin position="283"/>
        <end position="305"/>
    </location>
</feature>
<evidence type="ECO:0000256" key="3">
    <source>
        <dbReference type="ARBA" id="ARBA00022475"/>
    </source>
</evidence>
<keyword evidence="5 7" id="KW-1133">Transmembrane helix</keyword>
<keyword evidence="2 7" id="KW-0813">Transport</keyword>
<feature type="transmembrane region" description="Helical" evidence="7">
    <location>
        <begin position="544"/>
        <end position="566"/>
    </location>
</feature>
<dbReference type="RefSeq" id="WP_213245769.1">
    <property type="nucleotide sequence ID" value="NZ_CP045806.1"/>
</dbReference>
<feature type="transmembrane region" description="Helical" evidence="7">
    <location>
        <begin position="7"/>
        <end position="27"/>
    </location>
</feature>
<name>A0ABX6IC88_9ACTN</name>
<feature type="domain" description="ABC transmembrane type-1" evidence="8">
    <location>
        <begin position="382"/>
        <end position="564"/>
    </location>
</feature>
<reference evidence="9" key="1">
    <citation type="journal article" date="2021" name="Nat. Microbiol.">
        <title>Cocultivation of an ultrasmall environmental parasitic bacterium with lytic ability against bacteria associated with wastewater foams.</title>
        <authorList>
            <person name="Batinovic S."/>
            <person name="Rose J.J.A."/>
            <person name="Ratcliffe J."/>
            <person name="Seviour R.J."/>
            <person name="Petrovski S."/>
        </authorList>
    </citation>
    <scope>NUCLEOTIDE SEQUENCE</scope>
    <source>
        <strain evidence="9">CON9</strain>
    </source>
</reference>
<keyword evidence="10" id="KW-1185">Reference proteome</keyword>
<evidence type="ECO:0000313" key="10">
    <source>
        <dbReference type="Proteomes" id="UP001059836"/>
    </source>
</evidence>
<dbReference type="PANTHER" id="PTHR43386:SF1">
    <property type="entry name" value="D,D-DIPEPTIDE TRANSPORT SYSTEM PERMEASE PROTEIN DDPC-RELATED"/>
    <property type="match status" value="1"/>
</dbReference>
<dbReference type="PROSITE" id="PS50928">
    <property type="entry name" value="ABC_TM1"/>
    <property type="match status" value="1"/>
</dbReference>
<dbReference type="InterPro" id="IPR035906">
    <property type="entry name" value="MetI-like_sf"/>
</dbReference>
<feature type="transmembrane region" description="Helical" evidence="7">
    <location>
        <begin position="500"/>
        <end position="521"/>
    </location>
</feature>
<dbReference type="InterPro" id="IPR000515">
    <property type="entry name" value="MetI-like"/>
</dbReference>
<comment type="similarity">
    <text evidence="7">Belongs to the binding-protein-dependent transport system permease family.</text>
</comment>
<organism evidence="9 10">
    <name type="scientific">Gordonia pseudamarae</name>
    <dbReference type="NCBI Taxonomy" id="2831662"/>
    <lineage>
        <taxon>Bacteria</taxon>
        <taxon>Bacillati</taxon>
        <taxon>Actinomycetota</taxon>
        <taxon>Actinomycetes</taxon>
        <taxon>Mycobacteriales</taxon>
        <taxon>Gordoniaceae</taxon>
        <taxon>Gordonia</taxon>
    </lineage>
</organism>
<sequence length="568" mass="57037">MRAAGSVVTAAVAAIGLLVLVAALPWLRDEDPAQAALRVRFHARGDDPEAVEALRRQLDLPADPWSGVWRWLSSAVGGDFGESWSSGRPVTEIVGPALLRSATLSGSALVVAVLVVTTLLAYPVWRATADSGPFSARLGALCGTLAALPEVILAITGVAVFAVGWQLLPAIGWGSPHHLVLPALALGIPAGGLLARIVTATAEQALAEPWVTTWRANHIGRPAITGAVARRVVAVGAPQAVVVAVTVFGSSVAVEKVFAIRGAGTLAVNSVLSQDLPVLQTCLAAFIGAGLACAAGAAMLHGILLRPALSAEATGTAVTAAPPSTAIAPVTLAAVAMVVIAGLFRDGDSTDLDLRLQAPSLRHPLGTDAVGHDLLGRVSAGTVRTVGLALIITFAALLVALAIGLLVRSARAGAVDVFNTVPSTVAGIILAAILGQSLFSACIAVLAVAWIPLAVHARTLAVTARAAGYVEAAALAGVGPVAVTVTHVLPAIAGPLLRHALVRVPATALGIAGLSFIGLGADVDNAELGAMLTGGLDYLTTEPWVVAAPGGVIVALGLAAGTVRVATR</sequence>
<evidence type="ECO:0000313" key="9">
    <source>
        <dbReference type="EMBL" id="QHN33593.1"/>
    </source>
</evidence>
<evidence type="ECO:0000256" key="1">
    <source>
        <dbReference type="ARBA" id="ARBA00004651"/>
    </source>
</evidence>
<feature type="transmembrane region" description="Helical" evidence="7">
    <location>
        <begin position="428"/>
        <end position="452"/>
    </location>
</feature>
<dbReference type="Pfam" id="PF00528">
    <property type="entry name" value="BPD_transp_1"/>
    <property type="match status" value="2"/>
</dbReference>
<feature type="transmembrane region" description="Helical" evidence="7">
    <location>
        <begin position="104"/>
        <end position="125"/>
    </location>
</feature>
<keyword evidence="4 7" id="KW-0812">Transmembrane</keyword>
<dbReference type="Gene3D" id="1.10.3720.10">
    <property type="entry name" value="MetI-like"/>
    <property type="match status" value="1"/>
</dbReference>
<accession>A0ABX6IC88</accession>
<evidence type="ECO:0000256" key="6">
    <source>
        <dbReference type="ARBA" id="ARBA00023136"/>
    </source>
</evidence>
<evidence type="ECO:0000259" key="8">
    <source>
        <dbReference type="PROSITE" id="PS50928"/>
    </source>
</evidence>
<dbReference type="PANTHER" id="PTHR43386">
    <property type="entry name" value="OLIGOPEPTIDE TRANSPORT SYSTEM PERMEASE PROTEIN APPC"/>
    <property type="match status" value="1"/>
</dbReference>
<evidence type="ECO:0000256" key="7">
    <source>
        <dbReference type="RuleBase" id="RU363032"/>
    </source>
</evidence>
<keyword evidence="3" id="KW-1003">Cell membrane</keyword>
<feature type="transmembrane region" description="Helical" evidence="7">
    <location>
        <begin position="179"/>
        <end position="198"/>
    </location>
</feature>
<feature type="transmembrane region" description="Helical" evidence="7">
    <location>
        <begin position="145"/>
        <end position="167"/>
    </location>
</feature>
<proteinExistence type="inferred from homology"/>